<dbReference type="EMBL" id="BMFF01000003">
    <property type="protein sequence ID" value="GGC96996.1"/>
    <property type="molecule type" value="Genomic_DNA"/>
</dbReference>
<dbReference type="CDD" id="cd00229">
    <property type="entry name" value="SGNH_hydrolase"/>
    <property type="match status" value="1"/>
</dbReference>
<organism evidence="3 4">
    <name type="scientific">Halopseudomonas salina</name>
    <dbReference type="NCBI Taxonomy" id="1323744"/>
    <lineage>
        <taxon>Bacteria</taxon>
        <taxon>Pseudomonadati</taxon>
        <taxon>Pseudomonadota</taxon>
        <taxon>Gammaproteobacteria</taxon>
        <taxon>Pseudomonadales</taxon>
        <taxon>Pseudomonadaceae</taxon>
        <taxon>Halopseudomonas</taxon>
    </lineage>
</organism>
<dbReference type="SUPFAM" id="SSF52266">
    <property type="entry name" value="SGNH hydrolase"/>
    <property type="match status" value="1"/>
</dbReference>
<keyword evidence="4" id="KW-1185">Reference proteome</keyword>
<feature type="chain" id="PRO_5046731399" description="SGNH hydrolase-type esterase domain-containing protein" evidence="1">
    <location>
        <begin position="28"/>
        <end position="224"/>
    </location>
</feature>
<dbReference type="RefSeq" id="WP_150279366.1">
    <property type="nucleotide sequence ID" value="NZ_BMFF01000003.1"/>
</dbReference>
<protein>
    <recommendedName>
        <fullName evidence="2">SGNH hydrolase-type esterase domain-containing protein</fullName>
    </recommendedName>
</protein>
<name>A0ABQ1PGL6_9GAMM</name>
<evidence type="ECO:0000256" key="1">
    <source>
        <dbReference type="SAM" id="SignalP"/>
    </source>
</evidence>
<dbReference type="InterPro" id="IPR036514">
    <property type="entry name" value="SGNH_hydro_sf"/>
</dbReference>
<dbReference type="Gene3D" id="3.40.50.1110">
    <property type="entry name" value="SGNH hydrolase"/>
    <property type="match status" value="1"/>
</dbReference>
<reference evidence="4" key="1">
    <citation type="journal article" date="2019" name="Int. J. Syst. Evol. Microbiol.">
        <title>The Global Catalogue of Microorganisms (GCM) 10K type strain sequencing project: providing services to taxonomists for standard genome sequencing and annotation.</title>
        <authorList>
            <consortium name="The Broad Institute Genomics Platform"/>
            <consortium name="The Broad Institute Genome Sequencing Center for Infectious Disease"/>
            <person name="Wu L."/>
            <person name="Ma J."/>
        </authorList>
    </citation>
    <scope>NUCLEOTIDE SEQUENCE [LARGE SCALE GENOMIC DNA]</scope>
    <source>
        <strain evidence="4">CGMCC 1.12482</strain>
    </source>
</reference>
<gene>
    <name evidence="3" type="ORF">GCM10007418_15530</name>
</gene>
<dbReference type="Pfam" id="PF13472">
    <property type="entry name" value="Lipase_GDSL_2"/>
    <property type="match status" value="1"/>
</dbReference>
<evidence type="ECO:0000313" key="4">
    <source>
        <dbReference type="Proteomes" id="UP000638188"/>
    </source>
</evidence>
<comment type="caution">
    <text evidence="3">The sequence shown here is derived from an EMBL/GenBank/DDBJ whole genome shotgun (WGS) entry which is preliminary data.</text>
</comment>
<evidence type="ECO:0000313" key="3">
    <source>
        <dbReference type="EMBL" id="GGC96996.1"/>
    </source>
</evidence>
<sequence length="224" mass="24372">MTTLLRMTRQSLTVLFVSLLCLSNAQAFNPAPVAPVDTLIVGDSVFALSGDIHRYLEDDLDKTINTSARSGCQMIGGNFICRSRYAIPAQYANANKSGIKTVIFNGGGNDIQLNSCAPSLTRCMPLLNDLEDRIAQLAQQMRADGIENIIFLGYYNGTGNAAELREINNYSMNRKAATYAGLGITFIDVRQAFNGNEARYLLNDGIHPTAEGSRVLADLIKQAL</sequence>
<proteinExistence type="predicted"/>
<accession>A0ABQ1PGL6</accession>
<feature type="domain" description="SGNH hydrolase-type esterase" evidence="2">
    <location>
        <begin position="42"/>
        <end position="214"/>
    </location>
</feature>
<dbReference type="Proteomes" id="UP000638188">
    <property type="component" value="Unassembled WGS sequence"/>
</dbReference>
<evidence type="ECO:0000259" key="2">
    <source>
        <dbReference type="Pfam" id="PF13472"/>
    </source>
</evidence>
<dbReference type="InterPro" id="IPR013830">
    <property type="entry name" value="SGNH_hydro"/>
</dbReference>
<feature type="signal peptide" evidence="1">
    <location>
        <begin position="1"/>
        <end position="27"/>
    </location>
</feature>
<keyword evidence="1" id="KW-0732">Signal</keyword>